<accession>A0A7J7DTE9</accession>
<dbReference type="InterPro" id="IPR036464">
    <property type="entry name" value="Rubisco_LSMT_subst-bd_sf"/>
</dbReference>
<dbReference type="CDD" id="cd10527">
    <property type="entry name" value="SET_LSMT"/>
    <property type="match status" value="1"/>
</dbReference>
<sequence>MEGALRLFNLRLNCEGLRQIENRMLWFLCSLCKAMETNDGCVIVIELNKDDPLFNKKKSLLHNRGFKTKEYIPLNRSECHESISDTLEKMLQIARIISLNEVELYFSEVDVSSSVKFYSVKNEVEALNSILSLVKNMLSNEKHMEMDVLRDLQNEIGFKLQEVGDKFSRQTSFDRSYSCDKEKCLVQWGENNGLKTRLEIAYVKGAGRGAIVTEDLKVGDVALEVPVSIIISEELVYKSDMYNVLEKIDGISSETMLLLWSMKEKHNCSSKFKMYFDTLPENFNTGLSFGVDAIMALDGTLLLEEIMQAKEHLRTQYDELVPQLCKNHPDIFPPTLYTWEEFLWACELWPCRAGEQCFLSYGNLSSSHLTTFYGFLPEGDNPYDVIPLDIDIDQVDCVEASPLSNWSNHMVRGTWLSKNHDMFYYGLPSPLLDYLRRARGAMLHTETCLQAKLKIEIEVLEDLQSTFSSMMENLGDTDADVVNRENLNWDVMLALEFKDRQSKIISSILNSCDAGLKLLENELSKCTMSD</sequence>
<evidence type="ECO:0000256" key="1">
    <source>
        <dbReference type="ARBA" id="ARBA00022603"/>
    </source>
</evidence>
<dbReference type="EMBL" id="JAAARO010000004">
    <property type="protein sequence ID" value="KAF5749424.1"/>
    <property type="molecule type" value="Genomic_DNA"/>
</dbReference>
<dbReference type="FunCoup" id="A0A7J7DTE9">
    <property type="interactions" value="369"/>
</dbReference>
<dbReference type="InParanoid" id="A0A7J7DTE9"/>
<dbReference type="AlphaFoldDB" id="A0A7J7DTE9"/>
<evidence type="ECO:0000313" key="6">
    <source>
        <dbReference type="Proteomes" id="UP000593562"/>
    </source>
</evidence>
<organism evidence="5 6">
    <name type="scientific">Tripterygium wilfordii</name>
    <name type="common">Thunder God vine</name>
    <dbReference type="NCBI Taxonomy" id="458696"/>
    <lineage>
        <taxon>Eukaryota</taxon>
        <taxon>Viridiplantae</taxon>
        <taxon>Streptophyta</taxon>
        <taxon>Embryophyta</taxon>
        <taxon>Tracheophyta</taxon>
        <taxon>Spermatophyta</taxon>
        <taxon>Magnoliopsida</taxon>
        <taxon>eudicotyledons</taxon>
        <taxon>Gunneridae</taxon>
        <taxon>Pentapetalae</taxon>
        <taxon>rosids</taxon>
        <taxon>fabids</taxon>
        <taxon>Celastrales</taxon>
        <taxon>Celastraceae</taxon>
        <taxon>Tripterygium</taxon>
    </lineage>
</organism>
<feature type="domain" description="Rubisco LSMT substrate-binding" evidence="4">
    <location>
        <begin position="48"/>
        <end position="140"/>
    </location>
</feature>
<dbReference type="Proteomes" id="UP000593562">
    <property type="component" value="Unassembled WGS sequence"/>
</dbReference>
<dbReference type="Pfam" id="PF09273">
    <property type="entry name" value="Rubis-subs-bind"/>
    <property type="match status" value="1"/>
</dbReference>
<name>A0A7J7DTE9_TRIWF</name>
<dbReference type="InterPro" id="IPR046341">
    <property type="entry name" value="SET_dom_sf"/>
</dbReference>
<dbReference type="SUPFAM" id="SSF82199">
    <property type="entry name" value="SET domain"/>
    <property type="match status" value="1"/>
</dbReference>
<keyword evidence="6" id="KW-1185">Reference proteome</keyword>
<keyword evidence="2" id="KW-0808">Transferase</keyword>
<dbReference type="PANTHER" id="PTHR13271">
    <property type="entry name" value="UNCHARACTERIZED PUTATIVE METHYLTRANSFERASE"/>
    <property type="match status" value="1"/>
</dbReference>
<protein>
    <recommendedName>
        <fullName evidence="4">Rubisco LSMT substrate-binding domain-containing protein</fullName>
    </recommendedName>
</protein>
<dbReference type="GO" id="GO:0032259">
    <property type="term" value="P:methylation"/>
    <property type="evidence" value="ECO:0007669"/>
    <property type="project" value="UniProtKB-KW"/>
</dbReference>
<comment type="caution">
    <text evidence="5">The sequence shown here is derived from an EMBL/GenBank/DDBJ whole genome shotgun (WGS) entry which is preliminary data.</text>
</comment>
<dbReference type="PANTHER" id="PTHR13271:SF103">
    <property type="entry name" value="N-METHYLTRANSFERASE DOMAIN AND SET DOMAIN CONTAINING PROTEIN-RELATED"/>
    <property type="match status" value="1"/>
</dbReference>
<gene>
    <name evidence="5" type="ORF">HS088_TW04G01393</name>
</gene>
<dbReference type="Gene3D" id="3.90.1420.10">
    <property type="entry name" value="Rubisco LSMT, substrate-binding domain"/>
    <property type="match status" value="1"/>
</dbReference>
<proteinExistence type="predicted"/>
<dbReference type="InterPro" id="IPR050600">
    <property type="entry name" value="SETD3_SETD6_MTase"/>
</dbReference>
<dbReference type="GO" id="GO:0016279">
    <property type="term" value="F:protein-lysine N-methyltransferase activity"/>
    <property type="evidence" value="ECO:0007669"/>
    <property type="project" value="TreeGrafter"/>
</dbReference>
<evidence type="ECO:0000256" key="2">
    <source>
        <dbReference type="ARBA" id="ARBA00022679"/>
    </source>
</evidence>
<dbReference type="InterPro" id="IPR015353">
    <property type="entry name" value="Rubisco_LSMT_subst-bd"/>
</dbReference>
<reference evidence="5 6" key="1">
    <citation type="journal article" date="2020" name="Nat. Commun.">
        <title>Genome of Tripterygium wilfordii and identification of cytochrome P450 involved in triptolide biosynthesis.</title>
        <authorList>
            <person name="Tu L."/>
            <person name="Su P."/>
            <person name="Zhang Z."/>
            <person name="Gao L."/>
            <person name="Wang J."/>
            <person name="Hu T."/>
            <person name="Zhou J."/>
            <person name="Zhang Y."/>
            <person name="Zhao Y."/>
            <person name="Liu Y."/>
            <person name="Song Y."/>
            <person name="Tong Y."/>
            <person name="Lu Y."/>
            <person name="Yang J."/>
            <person name="Xu C."/>
            <person name="Jia M."/>
            <person name="Peters R.J."/>
            <person name="Huang L."/>
            <person name="Gao W."/>
        </authorList>
    </citation>
    <scope>NUCLEOTIDE SEQUENCE [LARGE SCALE GENOMIC DNA]</scope>
    <source>
        <strain evidence="6">cv. XIE 37</strain>
        <tissue evidence="5">Leaf</tissue>
    </source>
</reference>
<evidence type="ECO:0000259" key="4">
    <source>
        <dbReference type="Pfam" id="PF09273"/>
    </source>
</evidence>
<dbReference type="Gene3D" id="3.90.1410.10">
    <property type="entry name" value="set domain protein methyltransferase, domain 1"/>
    <property type="match status" value="1"/>
</dbReference>
<keyword evidence="1" id="KW-0489">Methyltransferase</keyword>
<evidence type="ECO:0000256" key="3">
    <source>
        <dbReference type="ARBA" id="ARBA00022691"/>
    </source>
</evidence>
<keyword evidence="3" id="KW-0949">S-adenosyl-L-methionine</keyword>
<evidence type="ECO:0000313" key="5">
    <source>
        <dbReference type="EMBL" id="KAF5749424.1"/>
    </source>
</evidence>